<evidence type="ECO:0000313" key="2">
    <source>
        <dbReference type="EMBL" id="CAD7607070.1"/>
    </source>
</evidence>
<evidence type="ECO:0000259" key="1">
    <source>
        <dbReference type="Pfam" id="PF15998"/>
    </source>
</evidence>
<proteinExistence type="predicted"/>
<dbReference type="PANTHER" id="PTHR36299:SF2">
    <property type="entry name" value="DUF4773 DOMAIN-CONTAINING PROTEIN"/>
    <property type="match status" value="1"/>
</dbReference>
<organism evidence="2">
    <name type="scientific">Timema genevievae</name>
    <name type="common">Walking stick</name>
    <dbReference type="NCBI Taxonomy" id="629358"/>
    <lineage>
        <taxon>Eukaryota</taxon>
        <taxon>Metazoa</taxon>
        <taxon>Ecdysozoa</taxon>
        <taxon>Arthropoda</taxon>
        <taxon>Hexapoda</taxon>
        <taxon>Insecta</taxon>
        <taxon>Pterygota</taxon>
        <taxon>Neoptera</taxon>
        <taxon>Polyneoptera</taxon>
        <taxon>Phasmatodea</taxon>
        <taxon>Timematodea</taxon>
        <taxon>Timematoidea</taxon>
        <taxon>Timematidae</taxon>
        <taxon>Timema</taxon>
    </lineage>
</organism>
<reference evidence="2" key="1">
    <citation type="submission" date="2020-11" db="EMBL/GenBank/DDBJ databases">
        <authorList>
            <person name="Tran Van P."/>
        </authorList>
    </citation>
    <scope>NUCLEOTIDE SEQUENCE</scope>
</reference>
<dbReference type="AlphaFoldDB" id="A0A7R9PRQ3"/>
<protein>
    <recommendedName>
        <fullName evidence="1">DUF4773 domain-containing protein</fullName>
    </recommendedName>
</protein>
<dbReference type="InterPro" id="IPR031941">
    <property type="entry name" value="DUF4773"/>
</dbReference>
<dbReference type="Pfam" id="PF15998">
    <property type="entry name" value="DUF4773"/>
    <property type="match status" value="1"/>
</dbReference>
<dbReference type="EMBL" id="OE845312">
    <property type="protein sequence ID" value="CAD7607070.1"/>
    <property type="molecule type" value="Genomic_DNA"/>
</dbReference>
<sequence>MTYPLSLGPLVTSVKTNKSKASLQQPTCCIEIIQNGIASNDLTCRPQSSSHVRVKGLVTLGSRNSISIPFVTKMVVKVGGYHLDLGTRWLWEGFEPPHAYGPGSDSYNCPRHCVLAEAVCVNITYLPKEYGLSFVMTLNEYTIYNETISVKNPPPICVGMPFVEEFAELCVRLYNIDTSKRKFYSCLRVEARMKRILVAKYELGCFTIPLVTAEGKNESSDVWNGLDLVKVTFEENKLLNVWNGLNLDKVTVKEENKFASVWNELDAIKTSVEGKNVFDVGNGLESLKATDEEENLLANVEESVPAIKSFAEKNMLVDVRYELEPVVCCAVSYYLFGPYAYLEVKLLDCQWEGT</sequence>
<accession>A0A7R9PRQ3</accession>
<gene>
    <name evidence="2" type="ORF">TGEB3V08_LOCUS10098</name>
</gene>
<feature type="domain" description="DUF4773" evidence="1">
    <location>
        <begin position="115"/>
        <end position="208"/>
    </location>
</feature>
<name>A0A7R9PRQ3_TIMGE</name>
<dbReference type="PANTHER" id="PTHR36299">
    <property type="entry name" value="AGAP008005-PA"/>
    <property type="match status" value="1"/>
</dbReference>